<dbReference type="EMBL" id="DS231698">
    <property type="protein sequence ID" value="KNA99337.1"/>
    <property type="molecule type" value="Genomic_DNA"/>
</dbReference>
<dbReference type="Proteomes" id="UP000009097">
    <property type="component" value="Unassembled WGS sequence"/>
</dbReference>
<dbReference type="KEGG" id="fox:FOXG_18530"/>
<dbReference type="EMBL" id="DS231698">
    <property type="protein sequence ID" value="KNA99336.1"/>
    <property type="molecule type" value="Genomic_DNA"/>
</dbReference>
<dbReference type="EMBL" id="DS231698">
    <property type="protein sequence ID" value="KNA99338.1"/>
    <property type="molecule type" value="Genomic_DNA"/>
</dbReference>
<evidence type="ECO:0000313" key="2">
    <source>
        <dbReference type="Proteomes" id="UP000009097"/>
    </source>
</evidence>
<dbReference type="RefSeq" id="XP_018237383.1">
    <property type="nucleotide sequence ID" value="XM_018398645.1"/>
</dbReference>
<reference evidence="1" key="2">
    <citation type="journal article" date="2010" name="Nature">
        <title>Comparative genomics reveals mobile pathogenicity chromosomes in Fusarium.</title>
        <authorList>
            <person name="Ma L.J."/>
            <person name="van der Does H.C."/>
            <person name="Borkovich K.A."/>
            <person name="Coleman J.J."/>
            <person name="Daboussi M.J."/>
            <person name="Di Pietro A."/>
            <person name="Dufresne M."/>
            <person name="Freitag M."/>
            <person name="Grabherr M."/>
            <person name="Henrissat B."/>
            <person name="Houterman P.M."/>
            <person name="Kang S."/>
            <person name="Shim W.B."/>
            <person name="Woloshuk C."/>
            <person name="Xie X."/>
            <person name="Xu J.R."/>
            <person name="Antoniw J."/>
            <person name="Baker S.E."/>
            <person name="Bluhm B.H."/>
            <person name="Breakspear A."/>
            <person name="Brown D.W."/>
            <person name="Butchko R.A."/>
            <person name="Chapman S."/>
            <person name="Coulson R."/>
            <person name="Coutinho P.M."/>
            <person name="Danchin E.G."/>
            <person name="Diener A."/>
            <person name="Gale L.R."/>
            <person name="Gardiner D.M."/>
            <person name="Goff S."/>
            <person name="Hammond-Kosack K.E."/>
            <person name="Hilburn K."/>
            <person name="Hua-Van A."/>
            <person name="Jonkers W."/>
            <person name="Kazan K."/>
            <person name="Kodira C.D."/>
            <person name="Koehrsen M."/>
            <person name="Kumar L."/>
            <person name="Lee Y.H."/>
            <person name="Li L."/>
            <person name="Manners J.M."/>
            <person name="Miranda-Saavedra D."/>
            <person name="Mukherjee M."/>
            <person name="Park G."/>
            <person name="Park J."/>
            <person name="Park S.Y."/>
            <person name="Proctor R.H."/>
            <person name="Regev A."/>
            <person name="Ruiz-Roldan M.C."/>
            <person name="Sain D."/>
            <person name="Sakthikumar S."/>
            <person name="Sykes S."/>
            <person name="Schwartz D.C."/>
            <person name="Turgeon B.G."/>
            <person name="Wapinski I."/>
            <person name="Yoder O."/>
            <person name="Young S."/>
            <person name="Zeng Q."/>
            <person name="Zhou S."/>
            <person name="Galagan J."/>
            <person name="Cuomo C.A."/>
            <person name="Kistler H.C."/>
            <person name="Rep M."/>
        </authorList>
    </citation>
    <scope>NUCLEOTIDE SEQUENCE [LARGE SCALE GENOMIC DNA]</scope>
    <source>
        <strain evidence="1">4287</strain>
    </source>
</reference>
<reference evidence="1" key="1">
    <citation type="submission" date="2007-04" db="EMBL/GenBank/DDBJ databases">
        <authorList>
            <consortium name="The Broad Institute Genome Sequencing Platform"/>
            <person name="Birren B."/>
            <person name="Lander E."/>
            <person name="Galagan J."/>
            <person name="Nusbaum C."/>
            <person name="Devon K."/>
            <person name="Ma L.-J."/>
            <person name="Jaffe D."/>
            <person name="Butler J."/>
            <person name="Alvarez P."/>
            <person name="Gnerre S."/>
            <person name="Grabherr M."/>
            <person name="Kleber M."/>
            <person name="Mauceli E."/>
            <person name="Brockman W."/>
            <person name="MacCallum I.A."/>
            <person name="Young S."/>
            <person name="LaButti K."/>
            <person name="DeCaprio D."/>
            <person name="Crawford M."/>
            <person name="Koehrsen M."/>
            <person name="Engels R."/>
            <person name="Montgomery P."/>
            <person name="Pearson M."/>
            <person name="Howarth C."/>
            <person name="Larson L."/>
            <person name="White J."/>
            <person name="O'Leary S."/>
            <person name="Kodira C."/>
            <person name="Zeng Q."/>
            <person name="Yandava C."/>
            <person name="Alvarado L."/>
            <person name="Kistler C."/>
            <person name="Shim W.-B."/>
            <person name="Kang S."/>
            <person name="Woloshuk C."/>
        </authorList>
    </citation>
    <scope>NUCLEOTIDE SEQUENCE</scope>
    <source>
        <strain evidence="1">4287</strain>
    </source>
</reference>
<organism evidence="1 2">
    <name type="scientific">Fusarium oxysporum f. sp. lycopersici (strain 4287 / CBS 123668 / FGSC 9935 / NRRL 34936)</name>
    <name type="common">Fusarium vascular wilt of tomato</name>
    <dbReference type="NCBI Taxonomy" id="426428"/>
    <lineage>
        <taxon>Eukaryota</taxon>
        <taxon>Fungi</taxon>
        <taxon>Dikarya</taxon>
        <taxon>Ascomycota</taxon>
        <taxon>Pezizomycotina</taxon>
        <taxon>Sordariomycetes</taxon>
        <taxon>Hypocreomycetidae</taxon>
        <taxon>Hypocreales</taxon>
        <taxon>Nectriaceae</taxon>
        <taxon>Fusarium</taxon>
        <taxon>Fusarium oxysporum species complex</taxon>
    </lineage>
</organism>
<evidence type="ECO:0000313" key="1">
    <source>
        <dbReference type="EMBL" id="KNA99338.1"/>
    </source>
</evidence>
<sequence length="232" mass="25882">MGQHRLDASVYQTFASLRLFPASNLKELLYAMDMPMTTSRLGLCPGKQTCIPCMSAWLTCYRHTIEFACGETFIHRLSHPGHAPTWSRVQCKVPSGASSRQASPRCEPHPSFLVVGILVRDPGLELLSEMEGLQMIKKCNTKLPIWSPRADTDFQGDCAICTIRRVIARLSDVGGQVWSDNEVDVEYSHSRQHRYIPWTNDDNGMLMVAFMSIDSNTVLVSPCSSSIIMGRG</sequence>
<dbReference type="RefSeq" id="XP_018237384.1">
    <property type="nucleotide sequence ID" value="XM_018398646.1"/>
</dbReference>
<name>A0A0J9UIS4_FUSO4</name>
<dbReference type="RefSeq" id="XP_018237382.1">
    <property type="nucleotide sequence ID" value="XM_018398644.1"/>
</dbReference>
<dbReference type="GeneID" id="28959236"/>
<proteinExistence type="predicted"/>
<gene>
    <name evidence="1" type="ORF">FOXG_18530</name>
</gene>
<accession>A0A0J9UIS4</accession>
<protein>
    <submittedName>
        <fullName evidence="1">Uncharacterized protein</fullName>
    </submittedName>
</protein>
<dbReference type="VEuPathDB" id="FungiDB:FOXG_18530"/>
<dbReference type="AlphaFoldDB" id="A0A0J9UIS4"/>